<proteinExistence type="predicted"/>
<dbReference type="PANTHER" id="PTHR43289:SF6">
    <property type="entry name" value="SERINE_THREONINE-PROTEIN KINASE NEKL-3"/>
    <property type="match status" value="1"/>
</dbReference>
<dbReference type="Proteomes" id="UP001221686">
    <property type="component" value="Unassembled WGS sequence"/>
</dbReference>
<evidence type="ECO:0000313" key="9">
    <source>
        <dbReference type="Proteomes" id="UP001221686"/>
    </source>
</evidence>
<feature type="compositionally biased region" description="Polar residues" evidence="5">
    <location>
        <begin position="502"/>
        <end position="513"/>
    </location>
</feature>
<feature type="compositionally biased region" description="Polar residues" evidence="5">
    <location>
        <begin position="304"/>
        <end position="316"/>
    </location>
</feature>
<sequence length="674" mass="69582">MSGSFSPRVGDRVRERFELMAPLREGGSTQVFLAVDHQVGREVELLLFDPTCVRAESWSAFARAVRAAAAAKIPGLVLPRGLTEAAPAPPYCATDVQAASSLARLVERGPTPWQRALTLCERIAAIVERAHAATGVAHRALTPSRCVVTGRDEVRVLDYGVVEVTGVEDSPYRAPEQQGDSGDPRSDVRAIGVMLCELITGQRVGDEPPRVDAIADLSQGVRDLVHKALGADPGQRYADLAALRVAMCALLEIEFVAVQPAPPPASREPKPAPRAEPSPAGAEPPLHGGATASSQRDVRRDTAPPQSRRTAPQSVVPSALPPPQSRRTAPQSVVPSALPPRSAKPSPAAPPPLLPPLEDGTQVLALDSIAQAPAARTSRTGAQVPVPASDGTQVLALDSLAPASPTARTQRTGAQVPVSAASDGTQVLALDSLTPASPAARTHETGAQVPIPVSDRTEVVSLEAIAQAAQAARARKTGAQASVPPASARSGATSRRAVNGSPAASTRPGTGSQRAIARPEPPVDATVVARSPLNPSLSRLPAPASAAANGVTRQPANRSTPSPAMATFVGARPASDSTMILPAPELPVRASEPDRTVIWRPPGASEDDAATSRGSSEVAPELPSHEQTRILAPGPVPPKSPRLAAAAGWSLQKKLLVVNVALAVVILVGVIVAT</sequence>
<keyword evidence="6" id="KW-1133">Transmembrane helix</keyword>
<comment type="caution">
    <text evidence="8">The sequence shown here is derived from an EMBL/GenBank/DDBJ whole genome shotgun (WGS) entry which is preliminary data.</text>
</comment>
<keyword evidence="4" id="KW-0067">ATP-binding</keyword>
<feature type="compositionally biased region" description="Polar residues" evidence="5">
    <location>
        <begin position="551"/>
        <end position="562"/>
    </location>
</feature>
<feature type="compositionally biased region" description="Low complexity" evidence="5">
    <location>
        <begin position="335"/>
        <end position="346"/>
    </location>
</feature>
<feature type="region of interest" description="Disordered" evidence="5">
    <location>
        <begin position="599"/>
        <end position="625"/>
    </location>
</feature>
<dbReference type="Gene3D" id="1.10.510.10">
    <property type="entry name" value="Transferase(Phosphotransferase) domain 1"/>
    <property type="match status" value="1"/>
</dbReference>
<gene>
    <name evidence="8" type="ORF">POL25_06000</name>
</gene>
<evidence type="ECO:0000256" key="1">
    <source>
        <dbReference type="ARBA" id="ARBA00022679"/>
    </source>
</evidence>
<evidence type="ECO:0000256" key="2">
    <source>
        <dbReference type="ARBA" id="ARBA00022741"/>
    </source>
</evidence>
<keyword evidence="1" id="KW-0808">Transferase</keyword>
<dbReference type="SMART" id="SM00220">
    <property type="entry name" value="S_TKc"/>
    <property type="match status" value="1"/>
</dbReference>
<name>A0ABT5DUN3_9BACT</name>
<evidence type="ECO:0000256" key="4">
    <source>
        <dbReference type="ARBA" id="ARBA00022840"/>
    </source>
</evidence>
<feature type="region of interest" description="Disordered" evidence="5">
    <location>
        <begin position="475"/>
        <end position="567"/>
    </location>
</feature>
<accession>A0ABT5DUN3</accession>
<dbReference type="Gene3D" id="3.30.200.20">
    <property type="entry name" value="Phosphorylase Kinase, domain 1"/>
    <property type="match status" value="1"/>
</dbReference>
<evidence type="ECO:0000256" key="5">
    <source>
        <dbReference type="SAM" id="MobiDB-lite"/>
    </source>
</evidence>
<evidence type="ECO:0000259" key="7">
    <source>
        <dbReference type="PROSITE" id="PS50011"/>
    </source>
</evidence>
<feature type="domain" description="Protein kinase" evidence="7">
    <location>
        <begin position="17"/>
        <end position="256"/>
    </location>
</feature>
<feature type="transmembrane region" description="Helical" evidence="6">
    <location>
        <begin position="655"/>
        <end position="673"/>
    </location>
</feature>
<keyword evidence="3" id="KW-0418">Kinase</keyword>
<evidence type="ECO:0000256" key="6">
    <source>
        <dbReference type="SAM" id="Phobius"/>
    </source>
</evidence>
<keyword evidence="6" id="KW-0472">Membrane</keyword>
<feature type="compositionally biased region" description="Polar residues" evidence="5">
    <location>
        <begin position="325"/>
        <end position="334"/>
    </location>
</feature>
<keyword evidence="2" id="KW-0547">Nucleotide-binding</keyword>
<dbReference type="SUPFAM" id="SSF56112">
    <property type="entry name" value="Protein kinase-like (PK-like)"/>
    <property type="match status" value="1"/>
</dbReference>
<feature type="region of interest" description="Disordered" evidence="5">
    <location>
        <begin position="261"/>
        <end position="359"/>
    </location>
</feature>
<dbReference type="EMBL" id="JAQNDL010000001">
    <property type="protein sequence ID" value="MDC0716433.1"/>
    <property type="molecule type" value="Genomic_DNA"/>
</dbReference>
<dbReference type="PROSITE" id="PS50011">
    <property type="entry name" value="PROTEIN_KINASE_DOM"/>
    <property type="match status" value="1"/>
</dbReference>
<dbReference type="InterPro" id="IPR000719">
    <property type="entry name" value="Prot_kinase_dom"/>
</dbReference>
<feature type="region of interest" description="Disordered" evidence="5">
    <location>
        <begin position="168"/>
        <end position="187"/>
    </location>
</feature>
<keyword evidence="6" id="KW-0812">Transmembrane</keyword>
<dbReference type="RefSeq" id="WP_272084899.1">
    <property type="nucleotide sequence ID" value="NZ_JAQNDL010000001.1"/>
</dbReference>
<feature type="compositionally biased region" description="Low complexity" evidence="5">
    <location>
        <begin position="475"/>
        <end position="497"/>
    </location>
</feature>
<reference evidence="8 9" key="1">
    <citation type="submission" date="2022-11" db="EMBL/GenBank/DDBJ databases">
        <title>Minimal conservation of predation-associated metabolite biosynthetic gene clusters underscores biosynthetic potential of Myxococcota including descriptions for ten novel species: Archangium lansinium sp. nov., Myxococcus landrumus sp. nov., Nannocystis bai.</title>
        <authorList>
            <person name="Ahearne A."/>
            <person name="Stevens C."/>
            <person name="Dowd S."/>
        </authorList>
    </citation>
    <scope>NUCLEOTIDE SEQUENCE [LARGE SCALE GENOMIC DNA]</scope>
    <source>
        <strain evidence="8 9">BB15-2</strain>
    </source>
</reference>
<organism evidence="8 9">
    <name type="scientific">Nannocystis bainbridge</name>
    <dbReference type="NCBI Taxonomy" id="2995303"/>
    <lineage>
        <taxon>Bacteria</taxon>
        <taxon>Pseudomonadati</taxon>
        <taxon>Myxococcota</taxon>
        <taxon>Polyangia</taxon>
        <taxon>Nannocystales</taxon>
        <taxon>Nannocystaceae</taxon>
        <taxon>Nannocystis</taxon>
    </lineage>
</organism>
<dbReference type="PANTHER" id="PTHR43289">
    <property type="entry name" value="MITOGEN-ACTIVATED PROTEIN KINASE KINASE KINASE 20-RELATED"/>
    <property type="match status" value="1"/>
</dbReference>
<keyword evidence="9" id="KW-1185">Reference proteome</keyword>
<protein>
    <recommendedName>
        <fullName evidence="7">Protein kinase domain-containing protein</fullName>
    </recommendedName>
</protein>
<evidence type="ECO:0000256" key="3">
    <source>
        <dbReference type="ARBA" id="ARBA00022777"/>
    </source>
</evidence>
<dbReference type="InterPro" id="IPR011009">
    <property type="entry name" value="Kinase-like_dom_sf"/>
</dbReference>
<feature type="compositionally biased region" description="Low complexity" evidence="5">
    <location>
        <begin position="529"/>
        <end position="549"/>
    </location>
</feature>
<evidence type="ECO:0000313" key="8">
    <source>
        <dbReference type="EMBL" id="MDC0716433.1"/>
    </source>
</evidence>